<proteinExistence type="inferred from homology"/>
<comment type="similarity">
    <text evidence="2">Belongs to the AG-peptide AGP family.</text>
</comment>
<dbReference type="PANTHER" id="PTHR34114:SF3">
    <property type="entry name" value="OS01G0559750 PROTEIN"/>
    <property type="match status" value="1"/>
</dbReference>
<accession>A0ABD0VQ23</accession>
<evidence type="ECO:0000256" key="11">
    <source>
        <dbReference type="SAM" id="SignalP"/>
    </source>
</evidence>
<keyword evidence="3" id="KW-0336">GPI-anchor</keyword>
<comment type="caution">
    <text evidence="12">The sequence shown here is derived from an EMBL/GenBank/DDBJ whole genome shotgun (WGS) entry which is preliminary data.</text>
</comment>
<dbReference type="PANTHER" id="PTHR34114">
    <property type="entry name" value="ARABINOGALACTAN PEPTIDE 1"/>
    <property type="match status" value="1"/>
</dbReference>
<keyword evidence="13" id="KW-1185">Reference proteome</keyword>
<organism evidence="12 13">
    <name type="scientific">Dendrobium thyrsiflorum</name>
    <name type="common">Pinecone-like raceme dendrobium</name>
    <name type="synonym">Orchid</name>
    <dbReference type="NCBI Taxonomy" id="117978"/>
    <lineage>
        <taxon>Eukaryota</taxon>
        <taxon>Viridiplantae</taxon>
        <taxon>Streptophyta</taxon>
        <taxon>Embryophyta</taxon>
        <taxon>Tracheophyta</taxon>
        <taxon>Spermatophyta</taxon>
        <taxon>Magnoliopsida</taxon>
        <taxon>Liliopsida</taxon>
        <taxon>Asparagales</taxon>
        <taxon>Orchidaceae</taxon>
        <taxon>Epidendroideae</taxon>
        <taxon>Malaxideae</taxon>
        <taxon>Dendrobiinae</taxon>
        <taxon>Dendrobium</taxon>
    </lineage>
</organism>
<reference evidence="12 13" key="1">
    <citation type="journal article" date="2024" name="Plant Biotechnol. J.">
        <title>Dendrobium thyrsiflorum genome and its molecular insights into genes involved in important horticultural traits.</title>
        <authorList>
            <person name="Chen B."/>
            <person name="Wang J.Y."/>
            <person name="Zheng P.J."/>
            <person name="Li K.L."/>
            <person name="Liang Y.M."/>
            <person name="Chen X.F."/>
            <person name="Zhang C."/>
            <person name="Zhao X."/>
            <person name="He X."/>
            <person name="Zhang G.Q."/>
            <person name="Liu Z.J."/>
            <person name="Xu Q."/>
        </authorList>
    </citation>
    <scope>NUCLEOTIDE SEQUENCE [LARGE SCALE GENOMIC DNA]</scope>
    <source>
        <strain evidence="12">GZMU011</strain>
    </source>
</reference>
<evidence type="ECO:0000256" key="4">
    <source>
        <dbReference type="ARBA" id="ARBA00022729"/>
    </source>
</evidence>
<dbReference type="InterPro" id="IPR039281">
    <property type="entry name" value="AGP3/12/13/14/21"/>
</dbReference>
<dbReference type="AlphaFoldDB" id="A0ABD0VQ23"/>
<feature type="chain" id="PRO_5044792510" evidence="11">
    <location>
        <begin position="30"/>
        <end position="84"/>
    </location>
</feature>
<evidence type="ECO:0000256" key="9">
    <source>
        <dbReference type="ARBA" id="ARBA00023288"/>
    </source>
</evidence>
<evidence type="ECO:0000256" key="1">
    <source>
        <dbReference type="ARBA" id="ARBA00004589"/>
    </source>
</evidence>
<keyword evidence="6" id="KW-0472">Membrane</keyword>
<protein>
    <submittedName>
        <fullName evidence="12">Uncharacterized protein</fullName>
    </submittedName>
</protein>
<name>A0ABD0VQ23_DENTH</name>
<feature type="signal peptide" evidence="11">
    <location>
        <begin position="1"/>
        <end position="29"/>
    </location>
</feature>
<dbReference type="GO" id="GO:0098552">
    <property type="term" value="C:side of membrane"/>
    <property type="evidence" value="ECO:0007669"/>
    <property type="project" value="UniProtKB-KW"/>
</dbReference>
<keyword evidence="8" id="KW-0379">Hydroxylation</keyword>
<evidence type="ECO:0000256" key="6">
    <source>
        <dbReference type="ARBA" id="ARBA00023136"/>
    </source>
</evidence>
<gene>
    <name evidence="12" type="ORF">M5K25_005586</name>
</gene>
<evidence type="ECO:0000313" key="13">
    <source>
        <dbReference type="Proteomes" id="UP001552299"/>
    </source>
</evidence>
<comment type="subcellular location">
    <subcellularLocation>
        <location evidence="10">Endomembrane system</location>
        <topology evidence="10">Lipid-anchor</topology>
    </subcellularLocation>
    <subcellularLocation>
        <location evidence="1">Membrane</location>
        <topology evidence="1">Lipid-anchor</topology>
        <topology evidence="1">GPI-anchor</topology>
    </subcellularLocation>
</comment>
<evidence type="ECO:0000256" key="3">
    <source>
        <dbReference type="ARBA" id="ARBA00022622"/>
    </source>
</evidence>
<dbReference type="Proteomes" id="UP001552299">
    <property type="component" value="Unassembled WGS sequence"/>
</dbReference>
<keyword evidence="9" id="KW-0449">Lipoprotein</keyword>
<evidence type="ECO:0000256" key="5">
    <source>
        <dbReference type="ARBA" id="ARBA00022974"/>
    </source>
</evidence>
<evidence type="ECO:0000313" key="12">
    <source>
        <dbReference type="EMBL" id="KAL0924732.1"/>
    </source>
</evidence>
<evidence type="ECO:0000256" key="10">
    <source>
        <dbReference type="ARBA" id="ARBA00037868"/>
    </source>
</evidence>
<evidence type="ECO:0000256" key="2">
    <source>
        <dbReference type="ARBA" id="ARBA00005835"/>
    </source>
</evidence>
<evidence type="ECO:0000256" key="8">
    <source>
        <dbReference type="ARBA" id="ARBA00023278"/>
    </source>
</evidence>
<evidence type="ECO:0000256" key="7">
    <source>
        <dbReference type="ARBA" id="ARBA00023180"/>
    </source>
</evidence>
<dbReference type="GO" id="GO:0012505">
    <property type="term" value="C:endomembrane system"/>
    <property type="evidence" value="ECO:0007669"/>
    <property type="project" value="UniProtKB-SubCell"/>
</dbReference>
<sequence>MEASMRLKLITAVLVAIVAASSIVEQAAAADAPAPSPTSGAVTTSPALEDEISLSMDMVVFPRLKEKMVFGQGLPVLEERLSAG</sequence>
<keyword evidence="5" id="KW-0654">Proteoglycan</keyword>
<keyword evidence="4 11" id="KW-0732">Signal</keyword>
<keyword evidence="7" id="KW-0325">Glycoprotein</keyword>
<dbReference type="EMBL" id="JANQDX010000005">
    <property type="protein sequence ID" value="KAL0924732.1"/>
    <property type="molecule type" value="Genomic_DNA"/>
</dbReference>